<reference evidence="1 2" key="1">
    <citation type="journal article" date="2018" name="Sci. Rep.">
        <title>Genomic signatures of local adaptation to the degree of environmental predictability in rotifers.</title>
        <authorList>
            <person name="Franch-Gras L."/>
            <person name="Hahn C."/>
            <person name="Garcia-Roger E.M."/>
            <person name="Carmona M.J."/>
            <person name="Serra M."/>
            <person name="Gomez A."/>
        </authorList>
    </citation>
    <scope>NUCLEOTIDE SEQUENCE [LARGE SCALE GENOMIC DNA]</scope>
    <source>
        <strain evidence="1">HYR1</strain>
    </source>
</reference>
<evidence type="ECO:0000313" key="1">
    <source>
        <dbReference type="EMBL" id="RNA08502.1"/>
    </source>
</evidence>
<gene>
    <name evidence="1" type="ORF">BpHYR1_048765</name>
</gene>
<evidence type="ECO:0000313" key="2">
    <source>
        <dbReference type="Proteomes" id="UP000276133"/>
    </source>
</evidence>
<comment type="caution">
    <text evidence="1">The sequence shown here is derived from an EMBL/GenBank/DDBJ whole genome shotgun (WGS) entry which is preliminary data.</text>
</comment>
<dbReference type="Proteomes" id="UP000276133">
    <property type="component" value="Unassembled WGS sequence"/>
</dbReference>
<proteinExistence type="predicted"/>
<dbReference type="EMBL" id="REGN01006719">
    <property type="protein sequence ID" value="RNA08502.1"/>
    <property type="molecule type" value="Genomic_DNA"/>
</dbReference>
<sequence length="104" mass="12363">MNVLFIVPHRIHSDNNYGRKNPFTWPGPNLSFRTTKEVTFPEPIAVNIFIYIFLFGKQQLVYSLKEYNFLKEQELYLLIQSQINLFKQLINLVITQIKQSQTKN</sequence>
<keyword evidence="2" id="KW-1185">Reference proteome</keyword>
<dbReference type="AlphaFoldDB" id="A0A3M7QBA8"/>
<name>A0A3M7QBA8_BRAPC</name>
<accession>A0A3M7QBA8</accession>
<protein>
    <submittedName>
        <fullName evidence="1">Uncharacterized protein</fullName>
    </submittedName>
</protein>
<organism evidence="1 2">
    <name type="scientific">Brachionus plicatilis</name>
    <name type="common">Marine rotifer</name>
    <name type="synonym">Brachionus muelleri</name>
    <dbReference type="NCBI Taxonomy" id="10195"/>
    <lineage>
        <taxon>Eukaryota</taxon>
        <taxon>Metazoa</taxon>
        <taxon>Spiralia</taxon>
        <taxon>Gnathifera</taxon>
        <taxon>Rotifera</taxon>
        <taxon>Eurotatoria</taxon>
        <taxon>Monogononta</taxon>
        <taxon>Pseudotrocha</taxon>
        <taxon>Ploima</taxon>
        <taxon>Brachionidae</taxon>
        <taxon>Brachionus</taxon>
    </lineage>
</organism>